<evidence type="ECO:0000313" key="3">
    <source>
        <dbReference type="Proteomes" id="UP000021053"/>
    </source>
</evidence>
<dbReference type="EMBL" id="JFBT01000001">
    <property type="protein sequence ID" value="EXG82271.1"/>
    <property type="molecule type" value="Genomic_DNA"/>
</dbReference>
<feature type="region of interest" description="Disordered" evidence="1">
    <location>
        <begin position="1"/>
        <end position="31"/>
    </location>
</feature>
<evidence type="ECO:0000313" key="2">
    <source>
        <dbReference type="EMBL" id="EXG82271.1"/>
    </source>
</evidence>
<dbReference type="RefSeq" id="WP_035851962.1">
    <property type="nucleotide sequence ID" value="NZ_KK073874.1"/>
</dbReference>
<keyword evidence="3" id="KW-1185">Reference proteome</keyword>
<proteinExistence type="predicted"/>
<evidence type="ECO:0000256" key="1">
    <source>
        <dbReference type="SAM" id="MobiDB-lite"/>
    </source>
</evidence>
<sequence length="82" mass="8691">MLESALHAHGAPTTSEQILMRDYPSSGASSGMSGALIRGGLAVNLEQTAASLGAGPIDRAQLAQHHRWRTLRPTCANTDPRR</sequence>
<organism evidence="2 3">
    <name type="scientific">Cryptosporangium arvum DSM 44712</name>
    <dbReference type="NCBI Taxonomy" id="927661"/>
    <lineage>
        <taxon>Bacteria</taxon>
        <taxon>Bacillati</taxon>
        <taxon>Actinomycetota</taxon>
        <taxon>Actinomycetes</taxon>
        <taxon>Cryptosporangiales</taxon>
        <taxon>Cryptosporangiaceae</taxon>
        <taxon>Cryptosporangium</taxon>
    </lineage>
</organism>
<dbReference type="Proteomes" id="UP000021053">
    <property type="component" value="Unassembled WGS sequence"/>
</dbReference>
<dbReference type="HOGENOM" id="CLU_2552546_0_0_11"/>
<name>A0A011AJY1_9ACTN</name>
<dbReference type="AlphaFoldDB" id="A0A011AJY1"/>
<accession>A0A011AJY1</accession>
<gene>
    <name evidence="2" type="ORF">CryarDRAFT_3436</name>
</gene>
<protein>
    <submittedName>
        <fullName evidence="2">Uncharacterized protein</fullName>
    </submittedName>
</protein>
<comment type="caution">
    <text evidence="2">The sequence shown here is derived from an EMBL/GenBank/DDBJ whole genome shotgun (WGS) entry which is preliminary data.</text>
</comment>
<reference evidence="2 3" key="1">
    <citation type="submission" date="2013-07" db="EMBL/GenBank/DDBJ databases">
        <authorList>
            <consortium name="DOE Joint Genome Institute"/>
            <person name="Eisen J."/>
            <person name="Huntemann M."/>
            <person name="Han J."/>
            <person name="Chen A."/>
            <person name="Kyrpides N."/>
            <person name="Mavromatis K."/>
            <person name="Markowitz V."/>
            <person name="Palaniappan K."/>
            <person name="Ivanova N."/>
            <person name="Schaumberg A."/>
            <person name="Pati A."/>
            <person name="Liolios K."/>
            <person name="Nordberg H.P."/>
            <person name="Cantor M.N."/>
            <person name="Hua S.X."/>
            <person name="Woyke T."/>
        </authorList>
    </citation>
    <scope>NUCLEOTIDE SEQUENCE [LARGE SCALE GENOMIC DNA]</scope>
    <source>
        <strain evidence="2 3">DSM 44712</strain>
    </source>
</reference>